<sequence>MIEHFFIPVVSDCLRSSEPLRFQIYEQLHAAEKVIEVDYICAEIHTYYMGVPYAHFRPAAVCAGRIPRRLKDNTKLM</sequence>
<accession>A0A4C1W6A8</accession>
<dbReference type="EMBL" id="BGZK01000487">
    <property type="protein sequence ID" value="GBP46601.1"/>
    <property type="molecule type" value="Genomic_DNA"/>
</dbReference>
<dbReference type="AlphaFoldDB" id="A0A4C1W6A8"/>
<evidence type="ECO:0000313" key="2">
    <source>
        <dbReference type="Proteomes" id="UP000299102"/>
    </source>
</evidence>
<comment type="caution">
    <text evidence="1">The sequence shown here is derived from an EMBL/GenBank/DDBJ whole genome shotgun (WGS) entry which is preliminary data.</text>
</comment>
<proteinExistence type="predicted"/>
<evidence type="ECO:0000313" key="1">
    <source>
        <dbReference type="EMBL" id="GBP46601.1"/>
    </source>
</evidence>
<gene>
    <name evidence="1" type="ORF">EVAR_95063_1</name>
</gene>
<keyword evidence="2" id="KW-1185">Reference proteome</keyword>
<dbReference type="Proteomes" id="UP000299102">
    <property type="component" value="Unassembled WGS sequence"/>
</dbReference>
<name>A0A4C1W6A8_EUMVA</name>
<protein>
    <submittedName>
        <fullName evidence="1">Uncharacterized protein</fullName>
    </submittedName>
</protein>
<reference evidence="1 2" key="1">
    <citation type="journal article" date="2019" name="Commun. Biol.">
        <title>The bagworm genome reveals a unique fibroin gene that provides high tensile strength.</title>
        <authorList>
            <person name="Kono N."/>
            <person name="Nakamura H."/>
            <person name="Ohtoshi R."/>
            <person name="Tomita M."/>
            <person name="Numata K."/>
            <person name="Arakawa K."/>
        </authorList>
    </citation>
    <scope>NUCLEOTIDE SEQUENCE [LARGE SCALE GENOMIC DNA]</scope>
</reference>
<organism evidence="1 2">
    <name type="scientific">Eumeta variegata</name>
    <name type="common">Bagworm moth</name>
    <name type="synonym">Eumeta japonica</name>
    <dbReference type="NCBI Taxonomy" id="151549"/>
    <lineage>
        <taxon>Eukaryota</taxon>
        <taxon>Metazoa</taxon>
        <taxon>Ecdysozoa</taxon>
        <taxon>Arthropoda</taxon>
        <taxon>Hexapoda</taxon>
        <taxon>Insecta</taxon>
        <taxon>Pterygota</taxon>
        <taxon>Neoptera</taxon>
        <taxon>Endopterygota</taxon>
        <taxon>Lepidoptera</taxon>
        <taxon>Glossata</taxon>
        <taxon>Ditrysia</taxon>
        <taxon>Tineoidea</taxon>
        <taxon>Psychidae</taxon>
        <taxon>Oiketicinae</taxon>
        <taxon>Eumeta</taxon>
    </lineage>
</organism>